<evidence type="ECO:0000313" key="3">
    <source>
        <dbReference type="EMBL" id="MFJ5320337.1"/>
    </source>
</evidence>
<keyword evidence="6" id="KW-1185">Reference proteome</keyword>
<evidence type="ECO:0000313" key="6">
    <source>
        <dbReference type="Proteomes" id="UP001617714"/>
    </source>
</evidence>
<dbReference type="EMBL" id="CP046377">
    <property type="protein sequence ID" value="QHQ25877.1"/>
    <property type="molecule type" value="Genomic_DNA"/>
</dbReference>
<reference evidence="3 6" key="3">
    <citation type="submission" date="2024-10" db="EMBL/GenBank/DDBJ databases">
        <authorList>
            <person name="Lu C.-H."/>
        </authorList>
    </citation>
    <scope>NUCLEOTIDE SEQUENCE [LARGE SCALE GENOMIC DNA]</scope>
    <source>
        <strain evidence="3 6">22QBSP01-2</strain>
    </source>
</reference>
<sequence>MKRLLLVGMLGLSFDTLATETVGNFSDGNDLNQWIKASKKIDQGIESNSDYLIHSRLVGYTTAIFDVGSNANLVCAQISNGVAVEQIVDIVGNYVEKHPEERSKSASRIAMDALIQAFPCKEK</sequence>
<proteinExistence type="predicted"/>
<dbReference type="RefSeq" id="WP_161547041.1">
    <property type="nucleotide sequence ID" value="NZ_CP046377.1"/>
</dbReference>
<keyword evidence="1" id="KW-0732">Signal</keyword>
<dbReference type="AlphaFoldDB" id="A0AAP9IIT6"/>
<reference evidence="4" key="2">
    <citation type="journal article" date="2022" name="Plant Pathol J">
        <title>Comparative Genomic Analysis of Pathogenic Factors of Pectobacterium Species Isolated in South Korea Using Whole-Genome Sequencing.</title>
        <authorList>
            <person name="Jee S."/>
            <person name="Kang I.J."/>
            <person name="Bak G."/>
            <person name="Kang S."/>
            <person name="Lee J."/>
            <person name="Heu S."/>
            <person name="Hwang I."/>
        </authorList>
    </citation>
    <scope>NUCLEOTIDE SEQUENCE</scope>
    <source>
        <strain evidence="4">PZ1</strain>
    </source>
</reference>
<dbReference type="Proteomes" id="UP000464054">
    <property type="component" value="Chromosome"/>
</dbReference>
<evidence type="ECO:0000313" key="4">
    <source>
        <dbReference type="EMBL" id="QHQ25877.1"/>
    </source>
</evidence>
<gene>
    <name evidence="3" type="ORF">ACIPSN_02925</name>
    <name evidence="4" type="ORF">GMX10_18960</name>
</gene>
<evidence type="ECO:0000259" key="2">
    <source>
        <dbReference type="Pfam" id="PF18602"/>
    </source>
</evidence>
<protein>
    <submittedName>
        <fullName evidence="3">Rap1a/Tai family immunity protein</fullName>
    </submittedName>
</protein>
<feature type="chain" id="PRO_5042988078" evidence="1">
    <location>
        <begin position="19"/>
        <end position="123"/>
    </location>
</feature>
<reference evidence="5" key="1">
    <citation type="submission" date="2019-11" db="EMBL/GenBank/DDBJ databases">
        <authorList>
            <person name="Jee S."/>
        </authorList>
    </citation>
    <scope>NUCLEOTIDE SEQUENCE [LARGE SCALE GENOMIC DNA]</scope>
    <source>
        <strain evidence="5">PZ1</strain>
    </source>
</reference>
<dbReference type="Gene3D" id="1.10.890.40">
    <property type="match status" value="1"/>
</dbReference>
<dbReference type="Pfam" id="PF18602">
    <property type="entry name" value="Rap1a"/>
    <property type="match status" value="1"/>
</dbReference>
<accession>A0AAP9IIT6</accession>
<feature type="signal peptide" evidence="1">
    <location>
        <begin position="1"/>
        <end position="18"/>
    </location>
</feature>
<evidence type="ECO:0000256" key="1">
    <source>
        <dbReference type="SAM" id="SignalP"/>
    </source>
</evidence>
<dbReference type="EMBL" id="JBIXKD010000002">
    <property type="protein sequence ID" value="MFJ5320337.1"/>
    <property type="molecule type" value="Genomic_DNA"/>
</dbReference>
<feature type="domain" description="Rap1a immunity protein" evidence="2">
    <location>
        <begin position="28"/>
        <end position="120"/>
    </location>
</feature>
<evidence type="ECO:0000313" key="5">
    <source>
        <dbReference type="Proteomes" id="UP000464054"/>
    </source>
</evidence>
<organism evidence="4 5">
    <name type="scientific">Pectobacterium parvum</name>
    <dbReference type="NCBI Taxonomy" id="2778550"/>
    <lineage>
        <taxon>Bacteria</taxon>
        <taxon>Pseudomonadati</taxon>
        <taxon>Pseudomonadota</taxon>
        <taxon>Gammaproteobacteria</taxon>
        <taxon>Enterobacterales</taxon>
        <taxon>Pectobacteriaceae</taxon>
        <taxon>Pectobacterium</taxon>
    </lineage>
</organism>
<dbReference type="Proteomes" id="UP001617714">
    <property type="component" value="Unassembled WGS sequence"/>
</dbReference>
<dbReference type="InterPro" id="IPR041238">
    <property type="entry name" value="Rap1a"/>
</dbReference>
<name>A0AAP9IIT6_9GAMM</name>